<gene>
    <name evidence="4" type="ORF">MNOR_LOCUS9829</name>
</gene>
<feature type="non-terminal residue" evidence="4">
    <location>
        <position position="1303"/>
    </location>
</feature>
<reference evidence="4 5" key="1">
    <citation type="submission" date="2024-05" db="EMBL/GenBank/DDBJ databases">
        <authorList>
            <person name="Wallberg A."/>
        </authorList>
    </citation>
    <scope>NUCLEOTIDE SEQUENCE [LARGE SCALE GENOMIC DNA]</scope>
</reference>
<dbReference type="Pfam" id="PF00443">
    <property type="entry name" value="UCH"/>
    <property type="match status" value="2"/>
</dbReference>
<dbReference type="Pfam" id="PF21246">
    <property type="entry name" value="Usp38-like_N"/>
    <property type="match status" value="1"/>
</dbReference>
<dbReference type="InterPro" id="IPR001394">
    <property type="entry name" value="Peptidase_C19_UCH"/>
</dbReference>
<organism evidence="4 5">
    <name type="scientific">Meganyctiphanes norvegica</name>
    <name type="common">Northern krill</name>
    <name type="synonym">Thysanopoda norvegica</name>
    <dbReference type="NCBI Taxonomy" id="48144"/>
    <lineage>
        <taxon>Eukaryota</taxon>
        <taxon>Metazoa</taxon>
        <taxon>Ecdysozoa</taxon>
        <taxon>Arthropoda</taxon>
        <taxon>Crustacea</taxon>
        <taxon>Multicrustacea</taxon>
        <taxon>Malacostraca</taxon>
        <taxon>Eumalacostraca</taxon>
        <taxon>Eucarida</taxon>
        <taxon>Euphausiacea</taxon>
        <taxon>Euphausiidae</taxon>
        <taxon>Meganyctiphanes</taxon>
    </lineage>
</organism>
<feature type="compositionally biased region" description="Polar residues" evidence="2">
    <location>
        <begin position="759"/>
        <end position="768"/>
    </location>
</feature>
<comment type="caution">
    <text evidence="4">The sequence shown here is derived from an EMBL/GenBank/DDBJ whole genome shotgun (WGS) entry which is preliminary data.</text>
</comment>
<dbReference type="PROSITE" id="PS00972">
    <property type="entry name" value="USP_1"/>
    <property type="match status" value="1"/>
</dbReference>
<dbReference type="PANTHER" id="PTHR24006">
    <property type="entry name" value="UBIQUITIN CARBOXYL-TERMINAL HYDROLASE"/>
    <property type="match status" value="1"/>
</dbReference>
<keyword evidence="5" id="KW-1185">Reference proteome</keyword>
<evidence type="ECO:0000256" key="1">
    <source>
        <dbReference type="ARBA" id="ARBA00009085"/>
    </source>
</evidence>
<dbReference type="Gene3D" id="3.90.70.10">
    <property type="entry name" value="Cysteine proteinases"/>
    <property type="match status" value="2"/>
</dbReference>
<feature type="compositionally biased region" description="Low complexity" evidence="2">
    <location>
        <begin position="782"/>
        <end position="795"/>
    </location>
</feature>
<dbReference type="GO" id="GO:0016579">
    <property type="term" value="P:protein deubiquitination"/>
    <property type="evidence" value="ECO:0007669"/>
    <property type="project" value="InterPro"/>
</dbReference>
<dbReference type="GO" id="GO:0005634">
    <property type="term" value="C:nucleus"/>
    <property type="evidence" value="ECO:0007669"/>
    <property type="project" value="TreeGrafter"/>
</dbReference>
<dbReference type="InterPro" id="IPR018200">
    <property type="entry name" value="USP_CS"/>
</dbReference>
<name>A0AAV2QD61_MEGNR</name>
<evidence type="ECO:0000313" key="4">
    <source>
        <dbReference type="EMBL" id="CAL4075664.1"/>
    </source>
</evidence>
<dbReference type="EMBL" id="CAXKWB010004825">
    <property type="protein sequence ID" value="CAL4075664.1"/>
    <property type="molecule type" value="Genomic_DNA"/>
</dbReference>
<proteinExistence type="inferred from homology"/>
<evidence type="ECO:0000313" key="5">
    <source>
        <dbReference type="Proteomes" id="UP001497623"/>
    </source>
</evidence>
<accession>A0AAV2QD61</accession>
<comment type="similarity">
    <text evidence="1">Belongs to the peptidase C19 family.</text>
</comment>
<dbReference type="PANTHER" id="PTHR24006:SF908">
    <property type="entry name" value="DEUBIQUITINATING APOPTOTIC INHIBITOR, ISOFORM A"/>
    <property type="match status" value="1"/>
</dbReference>
<sequence>MTRDVVMDKIIQSIINVDQPDNVKRALLAKVQASVAKTPKVEDVANVTLVFDTCLCVIINTENENKANLALFAFSLWAKQNKSHLKDYLTLDKLTNVLDERPNVGHIIIISWLKESLSILADDTNFTCSISSELEVMLQNKLRDNGGQSAYVAKLSELYILCPSLLPQPNTCLNFTVTLMNYVAAFPTPAKPEVLGHMKTIGSLVNTLWNDLRLEDILYTLNAMYAIISNTDGGSEVCPAMAHLLSLVPQVVVEGLAPRIISDPTTTDAALRATLSRLTSWLVTWPTAHTTISLWVRILVRLCYNNGRTAVPARITLESVPKLLPMLQLPMLRVGIVSVVSTLLLSFQHSPQAFHNIIPILIEFMGRLEREASDSATSTTARLATLVYTLMALHPGHPDAYGPFMALLQKHPQVSETDIKGLISEHRWCSTNKPESAPSSTPSHSAFNGAVSPSPVVYVQRPLSQRVGLQNLGNTCYMNSVIQALYMTDSFRHGAIQSLARSNQQLLVKLQQLFVLLCFTHRNHVAPRNFHDKSRPPWFSVGMQQDCSEYLRHLMITLHEEERAGQKLPEYQERVIIESETASLASDLQPLPYDVVYDDFNETDKIDIVSTESSLKIEPINVDTSIENHLIMDMLSMQQQDEEVNVAGKSNWENTIGKNCIVDDDEPMDVGPQNKVTVAARCCKVSECSDMSCDDLETIVKYDPIDNIIIEEECLPNSVLENNKLENFNSVTSEVSELDIQSDASQSRSNHKRKHNISPEGSQCQLSLKSPKGESMTPTLTSDIDNSSDSGISGDLAEEGEAGSTSSPRPGSPVRVRNMQGENSDDVNLDNESIDDSDNEYFVSLVQKVFGGKLATCIKCLRCKTESIHKDSFTDIHLAFQDTDQYNAATAIRRNPNRYCKQRPPEEAADLRIEDLITSYLTSERLTGENQYECDRCGGKQDAERSIQILEAPEHLILTQLRFYYDTAKGQRQKVFTNVEFSEELLLPIRYSTQGSDVVEVEQSLTEKVCAKLSAQAASGTSDDRVVRDRRISLEDVNAASMSSSMSNTQSFLGDSTAIIGEPSTSQGGNRSRDSALSTEEIKSRGTSSRDSFVSEPRSRGNSSRDSVVSTEEFSMDVTASASGKCDNEHHSYSRYALYGVVVHSGFSSEGGHYYCYGRSSSLAGLPDSVRGRYQDLGGWYNFNDERVTGTTFANITNLTRTFSRDTAYQLFYKKVSDSVSLDVPLVEDFKSLRLDLREAVEQDNLQYQIPFSKLIKKKYLHKGSFLEGRPGKGLHIATPPTLNPQMGISGHMILSVSSKIVF</sequence>
<dbReference type="InterPro" id="IPR049407">
    <property type="entry name" value="Usp38-like_N"/>
</dbReference>
<dbReference type="InterPro" id="IPR028889">
    <property type="entry name" value="USP"/>
</dbReference>
<feature type="compositionally biased region" description="Acidic residues" evidence="2">
    <location>
        <begin position="823"/>
        <end position="833"/>
    </location>
</feature>
<feature type="compositionally biased region" description="Polar residues" evidence="2">
    <location>
        <begin position="1063"/>
        <end position="1078"/>
    </location>
</feature>
<feature type="compositionally biased region" description="Polar residues" evidence="2">
    <location>
        <begin position="1100"/>
        <end position="1111"/>
    </location>
</feature>
<dbReference type="PROSITE" id="PS50235">
    <property type="entry name" value="USP_3"/>
    <property type="match status" value="1"/>
</dbReference>
<dbReference type="SUPFAM" id="SSF54001">
    <property type="entry name" value="Cysteine proteinases"/>
    <property type="match status" value="1"/>
</dbReference>
<dbReference type="InterPro" id="IPR038765">
    <property type="entry name" value="Papain-like_cys_pep_sf"/>
</dbReference>
<feature type="region of interest" description="Disordered" evidence="2">
    <location>
        <begin position="1056"/>
        <end position="1111"/>
    </location>
</feature>
<protein>
    <recommendedName>
        <fullName evidence="3">USP domain-containing protein</fullName>
    </recommendedName>
</protein>
<dbReference type="GO" id="GO:0004843">
    <property type="term" value="F:cysteine-type deubiquitinase activity"/>
    <property type="evidence" value="ECO:0007669"/>
    <property type="project" value="InterPro"/>
</dbReference>
<dbReference type="PROSITE" id="PS00973">
    <property type="entry name" value="USP_2"/>
    <property type="match status" value="1"/>
</dbReference>
<feature type="domain" description="USP" evidence="3">
    <location>
        <begin position="467"/>
        <end position="1216"/>
    </location>
</feature>
<evidence type="ECO:0000256" key="2">
    <source>
        <dbReference type="SAM" id="MobiDB-lite"/>
    </source>
</evidence>
<dbReference type="InterPro" id="IPR050164">
    <property type="entry name" value="Peptidase_C19"/>
</dbReference>
<dbReference type="GO" id="GO:0005829">
    <property type="term" value="C:cytosol"/>
    <property type="evidence" value="ECO:0007669"/>
    <property type="project" value="TreeGrafter"/>
</dbReference>
<evidence type="ECO:0000259" key="3">
    <source>
        <dbReference type="PROSITE" id="PS50235"/>
    </source>
</evidence>
<dbReference type="Proteomes" id="UP001497623">
    <property type="component" value="Unassembled WGS sequence"/>
</dbReference>
<feature type="region of interest" description="Disordered" evidence="2">
    <location>
        <begin position="739"/>
        <end position="833"/>
    </location>
</feature>